<dbReference type="Gene3D" id="3.10.50.40">
    <property type="match status" value="1"/>
</dbReference>
<dbReference type="RefSeq" id="WP_039414551.1">
    <property type="nucleotide sequence ID" value="NZ_JWSZ01000008.1"/>
</dbReference>
<dbReference type="SUPFAM" id="SSF54534">
    <property type="entry name" value="FKBP-like"/>
    <property type="match status" value="1"/>
</dbReference>
<comment type="caution">
    <text evidence="9">The sequence shown here is derived from an EMBL/GenBank/DDBJ whole genome shotgun (WGS) entry which is preliminary data.</text>
</comment>
<sequence>MRLRPLVAVSVAAVSVILLAGCSGSNGATASGSPTAAPAADLCDAQVSSGAAADAVTVSGDAGAAPTLSFTAPIQIDKLQAKTIDKGSGTPVTAGQFISYAMTAYDAETGQKLGDIGYKPGQLLPAQISASSPLGQVLGCGAPGERVVATFPASEQGAAQVYVVDLLGIVPSAAWGAEQAPVAGMPTVSLADNGAPTITLPGGNPPTETQIATLKKGDGATVQSGDQVLVQYTGVRWSDGKTFDSTWDKGGVPTSFTTTGVVPGFRKALEGQTVGSQVLVTMPPADGYGEGEINTNDLKGETLVFVVDILGAQTSAAQ</sequence>
<keyword evidence="3 5" id="KW-0697">Rotamase</keyword>
<gene>
    <name evidence="9" type="ORF">RM52_06385</name>
</gene>
<proteinExistence type="inferred from homology"/>
<organism evidence="9 10">
    <name type="scientific">Microbacterium hominis</name>
    <dbReference type="NCBI Taxonomy" id="162426"/>
    <lineage>
        <taxon>Bacteria</taxon>
        <taxon>Bacillati</taxon>
        <taxon>Actinomycetota</taxon>
        <taxon>Actinomycetes</taxon>
        <taxon>Micrococcales</taxon>
        <taxon>Microbacteriaceae</taxon>
        <taxon>Microbacterium</taxon>
    </lineage>
</organism>
<dbReference type="PANTHER" id="PTHR43811:SF19">
    <property type="entry name" value="39 KDA FK506-BINDING NUCLEAR PROTEIN"/>
    <property type="match status" value="1"/>
</dbReference>
<evidence type="ECO:0000256" key="5">
    <source>
        <dbReference type="PROSITE-ProRule" id="PRU00277"/>
    </source>
</evidence>
<feature type="signal peptide" evidence="7">
    <location>
        <begin position="1"/>
        <end position="20"/>
    </location>
</feature>
<feature type="domain" description="PPIase FKBP-type" evidence="8">
    <location>
        <begin position="225"/>
        <end position="313"/>
    </location>
</feature>
<evidence type="ECO:0000313" key="9">
    <source>
        <dbReference type="EMBL" id="KIC58343.1"/>
    </source>
</evidence>
<evidence type="ECO:0000259" key="8">
    <source>
        <dbReference type="PROSITE" id="PS50059"/>
    </source>
</evidence>
<evidence type="ECO:0000256" key="1">
    <source>
        <dbReference type="ARBA" id="ARBA00000971"/>
    </source>
</evidence>
<dbReference type="Pfam" id="PF00254">
    <property type="entry name" value="FKBP_C"/>
    <property type="match status" value="1"/>
</dbReference>
<dbReference type="PANTHER" id="PTHR43811">
    <property type="entry name" value="FKBP-TYPE PEPTIDYL-PROLYL CIS-TRANS ISOMERASE FKPA"/>
    <property type="match status" value="1"/>
</dbReference>
<dbReference type="Proteomes" id="UP000031202">
    <property type="component" value="Unassembled WGS sequence"/>
</dbReference>
<evidence type="ECO:0000313" key="10">
    <source>
        <dbReference type="Proteomes" id="UP000031202"/>
    </source>
</evidence>
<dbReference type="EMBL" id="JWSZ01000008">
    <property type="protein sequence ID" value="KIC58343.1"/>
    <property type="molecule type" value="Genomic_DNA"/>
</dbReference>
<evidence type="ECO:0000256" key="2">
    <source>
        <dbReference type="ARBA" id="ARBA00006577"/>
    </source>
</evidence>
<evidence type="ECO:0000256" key="4">
    <source>
        <dbReference type="ARBA" id="ARBA00023235"/>
    </source>
</evidence>
<dbReference type="InterPro" id="IPR001179">
    <property type="entry name" value="PPIase_FKBP_dom"/>
</dbReference>
<dbReference type="PROSITE" id="PS50059">
    <property type="entry name" value="FKBP_PPIASE"/>
    <property type="match status" value="1"/>
</dbReference>
<keyword evidence="7" id="KW-0732">Signal</keyword>
<dbReference type="InterPro" id="IPR046357">
    <property type="entry name" value="PPIase_dom_sf"/>
</dbReference>
<evidence type="ECO:0000256" key="7">
    <source>
        <dbReference type="SAM" id="SignalP"/>
    </source>
</evidence>
<evidence type="ECO:0000256" key="3">
    <source>
        <dbReference type="ARBA" id="ARBA00023110"/>
    </source>
</evidence>
<dbReference type="GO" id="GO:0003755">
    <property type="term" value="F:peptidyl-prolyl cis-trans isomerase activity"/>
    <property type="evidence" value="ECO:0007669"/>
    <property type="project" value="UniProtKB-UniRule"/>
</dbReference>
<reference evidence="9 10" key="1">
    <citation type="submission" date="2014-12" db="EMBL/GenBank/DDBJ databases">
        <title>Genome sequencing of Microbacterium hominis TPW29.</title>
        <authorList>
            <person name="Tan P.W."/>
            <person name="Chan K.-G."/>
        </authorList>
    </citation>
    <scope>NUCLEOTIDE SEQUENCE [LARGE SCALE GENOMIC DNA]</scope>
    <source>
        <strain evidence="9 10">TPW29</strain>
    </source>
</reference>
<accession>A0A0B4DVS9</accession>
<dbReference type="EC" id="5.2.1.8" evidence="6"/>
<comment type="similarity">
    <text evidence="2 6">Belongs to the FKBP-type PPIase family.</text>
</comment>
<evidence type="ECO:0000256" key="6">
    <source>
        <dbReference type="RuleBase" id="RU003915"/>
    </source>
</evidence>
<name>A0A0B4DVS9_9MICO</name>
<dbReference type="AlphaFoldDB" id="A0A0B4DVS9"/>
<feature type="chain" id="PRO_5038397653" description="Peptidyl-prolyl cis-trans isomerase" evidence="7">
    <location>
        <begin position="21"/>
        <end position="318"/>
    </location>
</feature>
<dbReference type="PROSITE" id="PS51257">
    <property type="entry name" value="PROKAR_LIPOPROTEIN"/>
    <property type="match status" value="1"/>
</dbReference>
<comment type="catalytic activity">
    <reaction evidence="1 5 6">
        <text>[protein]-peptidylproline (omega=180) = [protein]-peptidylproline (omega=0)</text>
        <dbReference type="Rhea" id="RHEA:16237"/>
        <dbReference type="Rhea" id="RHEA-COMP:10747"/>
        <dbReference type="Rhea" id="RHEA-COMP:10748"/>
        <dbReference type="ChEBI" id="CHEBI:83833"/>
        <dbReference type="ChEBI" id="CHEBI:83834"/>
        <dbReference type="EC" id="5.2.1.8"/>
    </reaction>
</comment>
<protein>
    <recommendedName>
        <fullName evidence="6">Peptidyl-prolyl cis-trans isomerase</fullName>
        <ecNumber evidence="6">5.2.1.8</ecNumber>
    </recommendedName>
</protein>
<keyword evidence="4 5" id="KW-0413">Isomerase</keyword>